<dbReference type="OrthoDB" id="7870971at2"/>
<reference evidence="1 2" key="1">
    <citation type="submission" date="2018-07" db="EMBL/GenBank/DDBJ databases">
        <title>Thalassococcus profundi sp. nov., a marine bacterium isolated from deep seawater of Okinawa Trough.</title>
        <authorList>
            <person name="Yu M."/>
        </authorList>
    </citation>
    <scope>NUCLEOTIDE SEQUENCE [LARGE SCALE GENOMIC DNA]</scope>
    <source>
        <strain evidence="1 2">WRAS1</strain>
    </source>
</reference>
<dbReference type="Proteomes" id="UP000253977">
    <property type="component" value="Unassembled WGS sequence"/>
</dbReference>
<keyword evidence="2" id="KW-1185">Reference proteome</keyword>
<evidence type="ECO:0000313" key="1">
    <source>
        <dbReference type="EMBL" id="RDD68052.1"/>
    </source>
</evidence>
<gene>
    <name evidence="1" type="ORF">DU478_00840</name>
</gene>
<protein>
    <submittedName>
        <fullName evidence="1">ABC transporter ATP-binding protein</fullName>
    </submittedName>
</protein>
<dbReference type="GO" id="GO:0005524">
    <property type="term" value="F:ATP binding"/>
    <property type="evidence" value="ECO:0007669"/>
    <property type="project" value="UniProtKB-KW"/>
</dbReference>
<organism evidence="1 2">
    <name type="scientific">Thalassococcus profundi</name>
    <dbReference type="NCBI Taxonomy" id="2282382"/>
    <lineage>
        <taxon>Bacteria</taxon>
        <taxon>Pseudomonadati</taxon>
        <taxon>Pseudomonadota</taxon>
        <taxon>Alphaproteobacteria</taxon>
        <taxon>Rhodobacterales</taxon>
        <taxon>Roseobacteraceae</taxon>
        <taxon>Thalassococcus</taxon>
    </lineage>
</organism>
<keyword evidence="1" id="KW-0067">ATP-binding</keyword>
<proteinExistence type="predicted"/>
<sequence>MMLLRDLLEDFSAPAQPAGASTAPEPSDFDLEGAKLQSFEEGYKAGWDDAIAAQSADQSRIASDFAQNLQDLSFTYHEAYSHVMNAMTPLLEEMVRSLLPGLAREALGLQIVEQLQDRAREIGSLAVEISVAPQNVAAIAPLLERDFGFPLNLLPNDTLGDGQADIRFGDSESQVDLTGVLSSIDEAVQGFAHETRRTAHG</sequence>
<accession>A0A369TT34</accession>
<dbReference type="AlphaFoldDB" id="A0A369TT34"/>
<dbReference type="EMBL" id="QPMK01000001">
    <property type="protein sequence ID" value="RDD68052.1"/>
    <property type="molecule type" value="Genomic_DNA"/>
</dbReference>
<keyword evidence="1" id="KW-0547">Nucleotide-binding</keyword>
<evidence type="ECO:0000313" key="2">
    <source>
        <dbReference type="Proteomes" id="UP000253977"/>
    </source>
</evidence>
<name>A0A369TT34_9RHOB</name>
<comment type="caution">
    <text evidence="1">The sequence shown here is derived from an EMBL/GenBank/DDBJ whole genome shotgun (WGS) entry which is preliminary data.</text>
</comment>